<dbReference type="InterPro" id="IPR051267">
    <property type="entry name" value="STEAP_metalloreductase"/>
</dbReference>
<dbReference type="InterPro" id="IPR028939">
    <property type="entry name" value="P5C_Rdtase_cat_N"/>
</dbReference>
<evidence type="ECO:0000313" key="4">
    <source>
        <dbReference type="Proteomes" id="UP000239494"/>
    </source>
</evidence>
<dbReference type="GO" id="GO:0016491">
    <property type="term" value="F:oxidoreductase activity"/>
    <property type="evidence" value="ECO:0007669"/>
    <property type="project" value="UniProtKB-KW"/>
</dbReference>
<keyword evidence="4" id="KW-1185">Reference proteome</keyword>
<dbReference type="OrthoDB" id="1523398at2"/>
<evidence type="ECO:0000259" key="2">
    <source>
        <dbReference type="Pfam" id="PF03807"/>
    </source>
</evidence>
<keyword evidence="1" id="KW-0560">Oxidoreductase</keyword>
<reference evidence="3 4" key="1">
    <citation type="submission" date="2018-03" db="EMBL/GenBank/DDBJ databases">
        <title>Genomic Encyclopedia of Archaeal and Bacterial Type Strains, Phase II (KMG-II): from individual species to whole genera.</title>
        <authorList>
            <person name="Goeker M."/>
        </authorList>
    </citation>
    <scope>NUCLEOTIDE SEQUENCE [LARGE SCALE GENOMIC DNA]</scope>
    <source>
        <strain evidence="3 4">DSM 44720</strain>
    </source>
</reference>
<protein>
    <recommendedName>
        <fullName evidence="2">Pyrroline-5-carboxylate reductase catalytic N-terminal domain-containing protein</fullName>
    </recommendedName>
</protein>
<proteinExistence type="predicted"/>
<evidence type="ECO:0000313" key="3">
    <source>
        <dbReference type="EMBL" id="PRY45136.1"/>
    </source>
</evidence>
<dbReference type="AlphaFoldDB" id="A0A2T0THF4"/>
<gene>
    <name evidence="3" type="ORF">CLV43_102701</name>
</gene>
<dbReference type="Proteomes" id="UP000239494">
    <property type="component" value="Unassembled WGS sequence"/>
</dbReference>
<dbReference type="InterPro" id="IPR036291">
    <property type="entry name" value="NAD(P)-bd_dom_sf"/>
</dbReference>
<name>A0A2T0THF4_9PSEU</name>
<evidence type="ECO:0000256" key="1">
    <source>
        <dbReference type="ARBA" id="ARBA00023002"/>
    </source>
</evidence>
<dbReference type="PANTHER" id="PTHR14239">
    <property type="entry name" value="DUDULIN-RELATED"/>
    <property type="match status" value="1"/>
</dbReference>
<sequence>MSTVGLIGAGKIGSTVARLAVAAGHEVVVSNSRGPHTLADLVAELGPSARAGTPAEAAAAGDVVVVTVPLKAYRDVPVEPLAGKVVIDTNNYYPHRDGVIPELEDGSATTSGLLQAHLAGASVVKAFNNIYYRHLGSLARPAGSADRSALAIAGDDAEAKKTVTALFDDLGYDTVDAGPLAEGWRYERDLPAYCTIYFAPGTATDELGLPEAQPTDSAAVTAALAKAERPTG</sequence>
<dbReference type="EMBL" id="PVTF01000002">
    <property type="protein sequence ID" value="PRY45136.1"/>
    <property type="molecule type" value="Genomic_DNA"/>
</dbReference>
<accession>A0A2T0THF4</accession>
<dbReference type="Pfam" id="PF03807">
    <property type="entry name" value="F420_oxidored"/>
    <property type="match status" value="1"/>
</dbReference>
<comment type="caution">
    <text evidence="3">The sequence shown here is derived from an EMBL/GenBank/DDBJ whole genome shotgun (WGS) entry which is preliminary data.</text>
</comment>
<feature type="domain" description="Pyrroline-5-carboxylate reductase catalytic N-terminal" evidence="2">
    <location>
        <begin position="3"/>
        <end position="92"/>
    </location>
</feature>
<dbReference type="Gene3D" id="3.40.50.720">
    <property type="entry name" value="NAD(P)-binding Rossmann-like Domain"/>
    <property type="match status" value="1"/>
</dbReference>
<dbReference type="PANTHER" id="PTHR14239:SF10">
    <property type="entry name" value="REDUCTASE"/>
    <property type="match status" value="1"/>
</dbReference>
<organism evidence="3 4">
    <name type="scientific">Umezawaea tangerina</name>
    <dbReference type="NCBI Taxonomy" id="84725"/>
    <lineage>
        <taxon>Bacteria</taxon>
        <taxon>Bacillati</taxon>
        <taxon>Actinomycetota</taxon>
        <taxon>Actinomycetes</taxon>
        <taxon>Pseudonocardiales</taxon>
        <taxon>Pseudonocardiaceae</taxon>
        <taxon>Umezawaea</taxon>
    </lineage>
</organism>
<dbReference type="RefSeq" id="WP_106186670.1">
    <property type="nucleotide sequence ID" value="NZ_PVTF01000002.1"/>
</dbReference>
<dbReference type="SUPFAM" id="SSF51735">
    <property type="entry name" value="NAD(P)-binding Rossmann-fold domains"/>
    <property type="match status" value="1"/>
</dbReference>